<organism evidence="3 4">
    <name type="scientific">Lysobacter korlensis</name>
    <dbReference type="NCBI Taxonomy" id="553636"/>
    <lineage>
        <taxon>Bacteria</taxon>
        <taxon>Pseudomonadati</taxon>
        <taxon>Pseudomonadota</taxon>
        <taxon>Gammaproteobacteria</taxon>
        <taxon>Lysobacterales</taxon>
        <taxon>Lysobacteraceae</taxon>
        <taxon>Lysobacter</taxon>
    </lineage>
</organism>
<dbReference type="Proteomes" id="UP001589896">
    <property type="component" value="Unassembled WGS sequence"/>
</dbReference>
<dbReference type="CDD" id="cd03019">
    <property type="entry name" value="DsbA_DsbA"/>
    <property type="match status" value="1"/>
</dbReference>
<gene>
    <name evidence="3" type="ORF">ACFFGH_16765</name>
</gene>
<dbReference type="RefSeq" id="WP_386670352.1">
    <property type="nucleotide sequence ID" value="NZ_JBHLTG010000004.1"/>
</dbReference>
<dbReference type="InterPro" id="IPR012336">
    <property type="entry name" value="Thioredoxin-like_fold"/>
</dbReference>
<feature type="domain" description="Thioredoxin-like fold" evidence="2">
    <location>
        <begin position="111"/>
        <end position="250"/>
    </location>
</feature>
<keyword evidence="1" id="KW-0732">Signal</keyword>
<dbReference type="Gene3D" id="3.40.30.10">
    <property type="entry name" value="Glutaredoxin"/>
    <property type="match status" value="1"/>
</dbReference>
<dbReference type="InterPro" id="IPR036249">
    <property type="entry name" value="Thioredoxin-like_sf"/>
</dbReference>
<dbReference type="EMBL" id="JBHLTG010000004">
    <property type="protein sequence ID" value="MFC0679491.1"/>
    <property type="molecule type" value="Genomic_DNA"/>
</dbReference>
<dbReference type="Pfam" id="PF13462">
    <property type="entry name" value="Thioredoxin_4"/>
    <property type="match status" value="1"/>
</dbReference>
<keyword evidence="4" id="KW-1185">Reference proteome</keyword>
<proteinExistence type="predicted"/>
<name>A0ABV6RR97_9GAMM</name>
<sequence length="291" mass="29945">MTLRPAPSFNSAFRSSGVRVTAALAAALALSACGETETASAPVAPAAAPATTAAAPSAPAATPAVDANAAAAPAVAAGPMVPPTGPEPVAGTDYVEIPGGQPFEPGTGKIEVAEVFGYTCPHCATFETVADAWKAKLPADVKFTPVAAPFGGFWVPYAKAFYTAQTMGLLDKTHDAMFRAIHIERSLPPPPAVPSDEQLAQWYAKHGADPQQFASTMASFATDAKLKRAQQWMQRSGVESTPSLIVNGKYRVIGGKTHEDQLRIAEHLIARERAASTAAPADAAAAPATNG</sequence>
<evidence type="ECO:0000313" key="4">
    <source>
        <dbReference type="Proteomes" id="UP001589896"/>
    </source>
</evidence>
<accession>A0ABV6RR97</accession>
<dbReference type="PANTHER" id="PTHR35891:SF2">
    <property type="entry name" value="THIOL:DISULFIDE INTERCHANGE PROTEIN DSBA"/>
    <property type="match status" value="1"/>
</dbReference>
<dbReference type="InterPro" id="IPR050824">
    <property type="entry name" value="Thiol_disulfide_DsbA"/>
</dbReference>
<reference evidence="3 4" key="1">
    <citation type="submission" date="2024-09" db="EMBL/GenBank/DDBJ databases">
        <authorList>
            <person name="Sun Q."/>
            <person name="Mori K."/>
        </authorList>
    </citation>
    <scope>NUCLEOTIDE SEQUENCE [LARGE SCALE GENOMIC DNA]</scope>
    <source>
        <strain evidence="3 4">KCTC 23076</strain>
    </source>
</reference>
<dbReference type="PROSITE" id="PS51257">
    <property type="entry name" value="PROKAR_LIPOPROTEIN"/>
    <property type="match status" value="1"/>
</dbReference>
<evidence type="ECO:0000256" key="1">
    <source>
        <dbReference type="ARBA" id="ARBA00022729"/>
    </source>
</evidence>
<evidence type="ECO:0000313" key="3">
    <source>
        <dbReference type="EMBL" id="MFC0679491.1"/>
    </source>
</evidence>
<protein>
    <submittedName>
        <fullName evidence="3">Thiol:disulfide interchange protein DsbA/DsbL</fullName>
    </submittedName>
</protein>
<dbReference type="SUPFAM" id="SSF52833">
    <property type="entry name" value="Thioredoxin-like"/>
    <property type="match status" value="1"/>
</dbReference>
<evidence type="ECO:0000259" key="2">
    <source>
        <dbReference type="Pfam" id="PF13462"/>
    </source>
</evidence>
<dbReference type="InterPro" id="IPR023205">
    <property type="entry name" value="DsbA/DsbL"/>
</dbReference>
<dbReference type="PANTHER" id="PTHR35891">
    <property type="entry name" value="THIOL:DISULFIDE INTERCHANGE PROTEIN DSBA"/>
    <property type="match status" value="1"/>
</dbReference>
<comment type="caution">
    <text evidence="3">The sequence shown here is derived from an EMBL/GenBank/DDBJ whole genome shotgun (WGS) entry which is preliminary data.</text>
</comment>